<keyword evidence="2 5" id="KW-0812">Transmembrane</keyword>
<dbReference type="Gene3D" id="1.20.1720.10">
    <property type="entry name" value="Multidrug resistance protein D"/>
    <property type="match status" value="1"/>
</dbReference>
<dbReference type="PANTHER" id="PTHR23501">
    <property type="entry name" value="MAJOR FACILITATOR SUPERFAMILY"/>
    <property type="match status" value="1"/>
</dbReference>
<feature type="transmembrane region" description="Helical" evidence="5">
    <location>
        <begin position="25"/>
        <end position="45"/>
    </location>
</feature>
<feature type="transmembrane region" description="Helical" evidence="5">
    <location>
        <begin position="57"/>
        <end position="76"/>
    </location>
</feature>
<dbReference type="Proteomes" id="UP000541185">
    <property type="component" value="Unassembled WGS sequence"/>
</dbReference>
<feature type="domain" description="Major facilitator superfamily (MFS) profile" evidence="6">
    <location>
        <begin position="1"/>
        <end position="441"/>
    </location>
</feature>
<evidence type="ECO:0000313" key="7">
    <source>
        <dbReference type="EMBL" id="NML47139.1"/>
    </source>
</evidence>
<feature type="transmembrane region" description="Helical" evidence="5">
    <location>
        <begin position="415"/>
        <end position="436"/>
    </location>
</feature>
<dbReference type="GO" id="GO:0005886">
    <property type="term" value="C:plasma membrane"/>
    <property type="evidence" value="ECO:0007669"/>
    <property type="project" value="TreeGrafter"/>
</dbReference>
<feature type="transmembrane region" description="Helical" evidence="5">
    <location>
        <begin position="176"/>
        <end position="195"/>
    </location>
</feature>
<name>A0A848HCC5_9BURK</name>
<feature type="transmembrane region" description="Helical" evidence="5">
    <location>
        <begin position="82"/>
        <end position="103"/>
    </location>
</feature>
<dbReference type="EMBL" id="JABBFX010000003">
    <property type="protein sequence ID" value="NML47139.1"/>
    <property type="molecule type" value="Genomic_DNA"/>
</dbReference>
<evidence type="ECO:0000259" key="6">
    <source>
        <dbReference type="PROSITE" id="PS50850"/>
    </source>
</evidence>
<feature type="transmembrane region" description="Helical" evidence="5">
    <location>
        <begin position="115"/>
        <end position="137"/>
    </location>
</feature>
<dbReference type="Pfam" id="PF07690">
    <property type="entry name" value="MFS_1"/>
    <property type="match status" value="1"/>
</dbReference>
<feature type="transmembrane region" description="Helical" evidence="5">
    <location>
        <begin position="377"/>
        <end position="403"/>
    </location>
</feature>
<keyword evidence="8" id="KW-1185">Reference proteome</keyword>
<evidence type="ECO:0000256" key="4">
    <source>
        <dbReference type="ARBA" id="ARBA00023136"/>
    </source>
</evidence>
<evidence type="ECO:0000256" key="1">
    <source>
        <dbReference type="ARBA" id="ARBA00004141"/>
    </source>
</evidence>
<keyword evidence="3 5" id="KW-1133">Transmembrane helix</keyword>
<organism evidence="7 8">
    <name type="scientific">Ramlibacter agri</name>
    <dbReference type="NCBI Taxonomy" id="2728837"/>
    <lineage>
        <taxon>Bacteria</taxon>
        <taxon>Pseudomonadati</taxon>
        <taxon>Pseudomonadota</taxon>
        <taxon>Betaproteobacteria</taxon>
        <taxon>Burkholderiales</taxon>
        <taxon>Comamonadaceae</taxon>
        <taxon>Ramlibacter</taxon>
    </lineage>
</organism>
<evidence type="ECO:0000313" key="8">
    <source>
        <dbReference type="Proteomes" id="UP000541185"/>
    </source>
</evidence>
<proteinExistence type="predicted"/>
<protein>
    <submittedName>
        <fullName evidence="7">MFS transporter</fullName>
    </submittedName>
</protein>
<evidence type="ECO:0000256" key="3">
    <source>
        <dbReference type="ARBA" id="ARBA00022989"/>
    </source>
</evidence>
<feature type="transmembrane region" description="Helical" evidence="5">
    <location>
        <begin position="271"/>
        <end position="293"/>
    </location>
</feature>
<feature type="transmembrane region" description="Helical" evidence="5">
    <location>
        <begin position="338"/>
        <end position="365"/>
    </location>
</feature>
<accession>A0A848HCC5</accession>
<reference evidence="7 8" key="1">
    <citation type="submission" date="2020-04" db="EMBL/GenBank/DDBJ databases">
        <title>Ramlibacter sp. G-1-2-2 isolated from soil.</title>
        <authorList>
            <person name="Dahal R.H."/>
        </authorList>
    </citation>
    <scope>NUCLEOTIDE SEQUENCE [LARGE SCALE GENOMIC DNA]</scope>
    <source>
        <strain evidence="7 8">G-1-2-2</strain>
    </source>
</reference>
<keyword evidence="4 5" id="KW-0472">Membrane</keyword>
<dbReference type="GO" id="GO:0022857">
    <property type="term" value="F:transmembrane transporter activity"/>
    <property type="evidence" value="ECO:0007669"/>
    <property type="project" value="InterPro"/>
</dbReference>
<feature type="transmembrane region" description="Helical" evidence="5">
    <location>
        <begin position="314"/>
        <end position="332"/>
    </location>
</feature>
<dbReference type="Gene3D" id="1.20.1250.20">
    <property type="entry name" value="MFS general substrate transporter like domains"/>
    <property type="match status" value="1"/>
</dbReference>
<evidence type="ECO:0000256" key="5">
    <source>
        <dbReference type="SAM" id="Phobius"/>
    </source>
</evidence>
<dbReference type="InterPro" id="IPR036259">
    <property type="entry name" value="MFS_trans_sf"/>
</dbReference>
<dbReference type="PANTHER" id="PTHR23501:SF1">
    <property type="entry name" value="TRANSPORT PROTEIN HSRA-RELATED"/>
    <property type="match status" value="1"/>
</dbReference>
<comment type="subcellular location">
    <subcellularLocation>
        <location evidence="1">Membrane</location>
        <topology evidence="1">Multi-pass membrane protein</topology>
    </subcellularLocation>
</comment>
<feature type="transmembrane region" description="Helical" evidence="5">
    <location>
        <begin position="207"/>
        <end position="226"/>
    </location>
</feature>
<gene>
    <name evidence="7" type="ORF">HHL11_25560</name>
</gene>
<feature type="transmembrane region" description="Helical" evidence="5">
    <location>
        <begin position="143"/>
        <end position="164"/>
    </location>
</feature>
<sequence length="453" mass="47407">MLLLDGSILNTSLPAMARALGVRPLALSAAVTVYLLAAAAVLPLASWLGERFGLRRLFALAIALFTVSSLLCGLAQDAQQLVIARALQGFGGGLMMPVGRTLAMQRARKEDLIGIQALLTWPALFAPVLGPPLGGFITTYASWRWNFLLNIPLGAVAIFLILRWVPREELRPPRPLDVRGAVGAALGLTLLLGGLEATAHAVGEHVAVAPALVTIAAGFVALYATVWHLGRAEHPVVSLAPLAHHTFRVATVTGGTFASMTLQATPFLLPLLFQLALGRSAVDAGAMLLPYFLGNLGMKSVSTPILLRLGFRRVLVLMGFANAVAIAAFAFTGPQTPWLVLVLLLVAAGCVRSMLLTAVNTLMFADVTLPERGAASALSTISMQVAAAMGVAVGAILLALAQAANGHPHLELPDFRVAFLVMGAICALATVSFWRLPHDAGAEMTRATAGRAG</sequence>
<dbReference type="SUPFAM" id="SSF103473">
    <property type="entry name" value="MFS general substrate transporter"/>
    <property type="match status" value="1"/>
</dbReference>
<dbReference type="PROSITE" id="PS50850">
    <property type="entry name" value="MFS"/>
    <property type="match status" value="1"/>
</dbReference>
<comment type="caution">
    <text evidence="7">The sequence shown here is derived from an EMBL/GenBank/DDBJ whole genome shotgun (WGS) entry which is preliminary data.</text>
</comment>
<evidence type="ECO:0000256" key="2">
    <source>
        <dbReference type="ARBA" id="ARBA00022692"/>
    </source>
</evidence>
<dbReference type="InterPro" id="IPR020846">
    <property type="entry name" value="MFS_dom"/>
</dbReference>
<dbReference type="AlphaFoldDB" id="A0A848HCC5"/>
<dbReference type="InterPro" id="IPR011701">
    <property type="entry name" value="MFS"/>
</dbReference>